<dbReference type="NCBIfam" id="TIGR00225">
    <property type="entry name" value="prc"/>
    <property type="match status" value="1"/>
</dbReference>
<dbReference type="InterPro" id="IPR029045">
    <property type="entry name" value="ClpP/crotonase-like_dom_sf"/>
</dbReference>
<dbReference type="PROSITE" id="PS50106">
    <property type="entry name" value="PDZ"/>
    <property type="match status" value="1"/>
</dbReference>
<dbReference type="Pfam" id="PF13180">
    <property type="entry name" value="PDZ_2"/>
    <property type="match status" value="1"/>
</dbReference>
<sequence length="418" mass="45680">MEEENNYKGKNALKKPLNIAIIVGIFVLSNLMFFYMGTSFAHGGIIKSKSVSEEVAKDISEIKDVKKYDLLFQVRETLLSNYNGQIDDNALLEAAIKGMTDSLNDPYTIFMNSAEYSSFVEQSEGHFVGIGVQVGVKDDKVTVIAPIEGSPAEKAGLKAGDVILKVDGNEMPEPKLENTVSKIKGEEGKSVTLTISRGDETLDVEIVREEIKTISVRGEMLEDNVGYIRLSSFDADSGKQIKEKILQLKGEGMKGLILDLRGNPGGYLHEANNIASEFIPKGDVVTYTIDKYNNKKEYKSTGGDSQGLPLVVLIDGGSASASEVLTGALRDYKLATIIGTKSFGKGVVQQLFDFKDGNGGLKVTTSKYYTPNGENIHKVGITPDIEVTIPEENLNKEYDRSIDTQLIKGIEVIKEKIK</sequence>
<reference evidence="8" key="1">
    <citation type="submission" date="2019-11" db="EMBL/GenBank/DDBJ databases">
        <authorList>
            <person name="Feng L."/>
        </authorList>
    </citation>
    <scope>NUCLEOTIDE SEQUENCE</scope>
    <source>
        <strain evidence="8">CTertiumLFYP3</strain>
    </source>
</reference>
<dbReference type="GO" id="GO:0030288">
    <property type="term" value="C:outer membrane-bounded periplasmic space"/>
    <property type="evidence" value="ECO:0007669"/>
    <property type="project" value="TreeGrafter"/>
</dbReference>
<dbReference type="PANTHER" id="PTHR32060">
    <property type="entry name" value="TAIL-SPECIFIC PROTEASE"/>
    <property type="match status" value="1"/>
</dbReference>
<evidence type="ECO:0000256" key="1">
    <source>
        <dbReference type="ARBA" id="ARBA00009179"/>
    </source>
</evidence>
<dbReference type="SUPFAM" id="SSF52096">
    <property type="entry name" value="ClpP/crotonase"/>
    <property type="match status" value="1"/>
</dbReference>
<dbReference type="SMART" id="SM00228">
    <property type="entry name" value="PDZ"/>
    <property type="match status" value="1"/>
</dbReference>
<keyword evidence="6" id="KW-1133">Transmembrane helix</keyword>
<comment type="similarity">
    <text evidence="1 5">Belongs to the peptidase S41A family.</text>
</comment>
<dbReference type="PANTHER" id="PTHR32060:SF30">
    <property type="entry name" value="CARBOXY-TERMINAL PROCESSING PROTEASE CTPA"/>
    <property type="match status" value="1"/>
</dbReference>
<keyword evidence="2 5" id="KW-0645">Protease</keyword>
<keyword evidence="6" id="KW-0812">Transmembrane</keyword>
<keyword evidence="4 5" id="KW-0720">Serine protease</keyword>
<dbReference type="InterPro" id="IPR036034">
    <property type="entry name" value="PDZ_sf"/>
</dbReference>
<dbReference type="CDD" id="cd07560">
    <property type="entry name" value="Peptidase_S41_CPP"/>
    <property type="match status" value="1"/>
</dbReference>
<evidence type="ECO:0000256" key="6">
    <source>
        <dbReference type="SAM" id="Phobius"/>
    </source>
</evidence>
<dbReference type="Pfam" id="PF22694">
    <property type="entry name" value="CtpB_N-like"/>
    <property type="match status" value="1"/>
</dbReference>
<dbReference type="InterPro" id="IPR001478">
    <property type="entry name" value="PDZ"/>
</dbReference>
<dbReference type="RefSeq" id="WP_156627469.1">
    <property type="nucleotide sequence ID" value="NZ_CACRTO010000046.1"/>
</dbReference>
<accession>A0A6N3G7Y7</accession>
<dbReference type="GO" id="GO:0006508">
    <property type="term" value="P:proteolysis"/>
    <property type="evidence" value="ECO:0007669"/>
    <property type="project" value="UniProtKB-KW"/>
</dbReference>
<evidence type="ECO:0000256" key="3">
    <source>
        <dbReference type="ARBA" id="ARBA00022801"/>
    </source>
</evidence>
<dbReference type="InterPro" id="IPR055210">
    <property type="entry name" value="CtpA/B_N"/>
</dbReference>
<dbReference type="EC" id="3.4.21.-" evidence="8"/>
<feature type="transmembrane region" description="Helical" evidence="6">
    <location>
        <begin position="17"/>
        <end position="37"/>
    </location>
</feature>
<dbReference type="Gene3D" id="2.30.42.10">
    <property type="match status" value="1"/>
</dbReference>
<proteinExistence type="inferred from homology"/>
<dbReference type="Gene3D" id="3.30.750.44">
    <property type="match status" value="1"/>
</dbReference>
<dbReference type="CDD" id="cd06782">
    <property type="entry name" value="cpPDZ_CPP-like"/>
    <property type="match status" value="1"/>
</dbReference>
<feature type="domain" description="PDZ" evidence="7">
    <location>
        <begin position="116"/>
        <end position="199"/>
    </location>
</feature>
<evidence type="ECO:0000259" key="7">
    <source>
        <dbReference type="PROSITE" id="PS50106"/>
    </source>
</evidence>
<name>A0A6N3G7Y7_9CLOT</name>
<evidence type="ECO:0000256" key="4">
    <source>
        <dbReference type="ARBA" id="ARBA00022825"/>
    </source>
</evidence>
<dbReference type="EMBL" id="CACRTO010000046">
    <property type="protein sequence ID" value="VYU59829.1"/>
    <property type="molecule type" value="Genomic_DNA"/>
</dbReference>
<protein>
    <submittedName>
        <fullName evidence="8">Putative CtpA-like serine protease</fullName>
        <ecNumber evidence="8">3.4.21.-</ecNumber>
    </submittedName>
</protein>
<dbReference type="SUPFAM" id="SSF50156">
    <property type="entry name" value="PDZ domain-like"/>
    <property type="match status" value="1"/>
</dbReference>
<dbReference type="AlphaFoldDB" id="A0A6N3G7Y7"/>
<evidence type="ECO:0000313" key="8">
    <source>
        <dbReference type="EMBL" id="VYU59829.1"/>
    </source>
</evidence>
<dbReference type="Pfam" id="PF03572">
    <property type="entry name" value="Peptidase_S41"/>
    <property type="match status" value="1"/>
</dbReference>
<dbReference type="GO" id="GO:0004175">
    <property type="term" value="F:endopeptidase activity"/>
    <property type="evidence" value="ECO:0007669"/>
    <property type="project" value="TreeGrafter"/>
</dbReference>
<dbReference type="Gene3D" id="3.90.226.10">
    <property type="entry name" value="2-enoyl-CoA Hydratase, Chain A, domain 1"/>
    <property type="match status" value="1"/>
</dbReference>
<keyword evidence="6" id="KW-0472">Membrane</keyword>
<evidence type="ECO:0000256" key="2">
    <source>
        <dbReference type="ARBA" id="ARBA00022670"/>
    </source>
</evidence>
<dbReference type="InterPro" id="IPR005151">
    <property type="entry name" value="Tail-specific_protease"/>
</dbReference>
<dbReference type="GO" id="GO:0008236">
    <property type="term" value="F:serine-type peptidase activity"/>
    <property type="evidence" value="ECO:0007669"/>
    <property type="project" value="UniProtKB-KW"/>
</dbReference>
<evidence type="ECO:0000256" key="5">
    <source>
        <dbReference type="RuleBase" id="RU004404"/>
    </source>
</evidence>
<organism evidence="8">
    <name type="scientific">Clostridium tertium</name>
    <dbReference type="NCBI Taxonomy" id="1559"/>
    <lineage>
        <taxon>Bacteria</taxon>
        <taxon>Bacillati</taxon>
        <taxon>Bacillota</taxon>
        <taxon>Clostridia</taxon>
        <taxon>Eubacteriales</taxon>
        <taxon>Clostridiaceae</taxon>
        <taxon>Clostridium</taxon>
    </lineage>
</organism>
<dbReference type="FunFam" id="2.30.42.10:FF:000063">
    <property type="entry name" value="Peptidase, S41 family"/>
    <property type="match status" value="1"/>
</dbReference>
<dbReference type="InterPro" id="IPR004447">
    <property type="entry name" value="Peptidase_S41A"/>
</dbReference>
<dbReference type="SMART" id="SM00245">
    <property type="entry name" value="TSPc"/>
    <property type="match status" value="1"/>
</dbReference>
<keyword evidence="3 5" id="KW-0378">Hydrolase</keyword>
<gene>
    <name evidence="8" type="ORF">CTLFYP3_03032</name>
</gene>
<dbReference type="GO" id="GO:0007165">
    <property type="term" value="P:signal transduction"/>
    <property type="evidence" value="ECO:0007669"/>
    <property type="project" value="TreeGrafter"/>
</dbReference>